<evidence type="ECO:0000259" key="6">
    <source>
        <dbReference type="PROSITE" id="PS50173"/>
    </source>
</evidence>
<protein>
    <submittedName>
        <fullName evidence="7">Y-family DNA polymerase</fullName>
    </submittedName>
</protein>
<dbReference type="GO" id="GO:0005829">
    <property type="term" value="C:cytosol"/>
    <property type="evidence" value="ECO:0007669"/>
    <property type="project" value="TreeGrafter"/>
</dbReference>
<evidence type="ECO:0000256" key="1">
    <source>
        <dbReference type="ARBA" id="ARBA00010945"/>
    </source>
</evidence>
<dbReference type="AlphaFoldDB" id="A0A5B7ZVN2"/>
<sequence>MYALVDCNNFYVSCERVFQPRFVGVPGVVLSNNDGCLISRSDEAKALGLKMGEPFHKVRPFLEQHGVWVRSSNYALYGDMSRRVVEVLSLFTPEVEVYSIDEAFLNLAGLRYAAPDLVQYATEIQRTVAQHVGIPTCVGVAPSKTLAKLANRLARKLPETQPRVWVLDTEAKQQDALRRMPIEDVWGIGRRYALKLRDNGIGTAAELAAMPEPWVRRHMGGVVGVRLWRELHGHSCLSFDPQECDEEGQLVSIGASKRSLTHSRSFGKPLCEHRLLREAVATFVARAAEKLRQQGSAAHVLTVLLGTDKYAPTAGPSTHTTVVTLASASDDTSELTQAALHGLQELARPGVSYHKAGVVLSGLEPATQRQMGLFTKSPELLAQSSKLMAALDTLNARYGRQTVRYAVAADRDPVWQGRSAFRSPRYTTHWPDIWKVN</sequence>
<dbReference type="PROSITE" id="PS50173">
    <property type="entry name" value="UMUC"/>
    <property type="match status" value="1"/>
</dbReference>
<dbReference type="InterPro" id="IPR025188">
    <property type="entry name" value="DUF4113"/>
</dbReference>
<dbReference type="Pfam" id="PF13438">
    <property type="entry name" value="DUF4113"/>
    <property type="match status" value="1"/>
</dbReference>
<dbReference type="Gene3D" id="3.30.1490.100">
    <property type="entry name" value="DNA polymerase, Y-family, little finger domain"/>
    <property type="match status" value="1"/>
</dbReference>
<dbReference type="Gene3D" id="1.10.150.20">
    <property type="entry name" value="5' to 3' exonuclease, C-terminal subdomain"/>
    <property type="match status" value="1"/>
</dbReference>
<comment type="similarity">
    <text evidence="1">Belongs to the DNA polymerase type-Y family.</text>
</comment>
<dbReference type="Pfam" id="PF00817">
    <property type="entry name" value="IMS"/>
    <property type="match status" value="1"/>
</dbReference>
<reference evidence="7 8" key="1">
    <citation type="submission" date="2019-06" db="EMBL/GenBank/DDBJ databases">
        <authorList>
            <person name="Srinivasan S."/>
        </authorList>
    </citation>
    <scope>NUCLEOTIDE SEQUENCE [LARGE SCALE GENOMIC DNA]</scope>
    <source>
        <strain evidence="7 8">17J68-5</strain>
    </source>
</reference>
<proteinExistence type="inferred from homology"/>
<keyword evidence="5" id="KW-0742">SOS response</keyword>
<dbReference type="InterPro" id="IPR050116">
    <property type="entry name" value="DNA_polymerase-Y"/>
</dbReference>
<feature type="domain" description="UmuC" evidence="6">
    <location>
        <begin position="2"/>
        <end position="189"/>
    </location>
</feature>
<organism evidence="7 8">
    <name type="scientific">Hymenobacter jejuensis</name>
    <dbReference type="NCBI Taxonomy" id="2502781"/>
    <lineage>
        <taxon>Bacteria</taxon>
        <taxon>Pseudomonadati</taxon>
        <taxon>Bacteroidota</taxon>
        <taxon>Cytophagia</taxon>
        <taxon>Cytophagales</taxon>
        <taxon>Hymenobacteraceae</taxon>
        <taxon>Hymenobacter</taxon>
    </lineage>
</organism>
<dbReference type="GO" id="GO:0042276">
    <property type="term" value="P:error-prone translesion synthesis"/>
    <property type="evidence" value="ECO:0007669"/>
    <property type="project" value="TreeGrafter"/>
</dbReference>
<name>A0A5B7ZVN2_9BACT</name>
<keyword evidence="3" id="KW-0741">SOS mutagenesis</keyword>
<dbReference type="PANTHER" id="PTHR11076:SF34">
    <property type="entry name" value="PROTEIN UMUC"/>
    <property type="match status" value="1"/>
</dbReference>
<dbReference type="Pfam" id="PF11799">
    <property type="entry name" value="IMS_C"/>
    <property type="match status" value="1"/>
</dbReference>
<dbReference type="Gene3D" id="3.30.70.270">
    <property type="match status" value="1"/>
</dbReference>
<evidence type="ECO:0000256" key="2">
    <source>
        <dbReference type="ARBA" id="ARBA00022763"/>
    </source>
</evidence>
<evidence type="ECO:0000256" key="4">
    <source>
        <dbReference type="ARBA" id="ARBA00023204"/>
    </source>
</evidence>
<dbReference type="InterPro" id="IPR036775">
    <property type="entry name" value="DNA_pol_Y-fam_lit_finger_sf"/>
</dbReference>
<dbReference type="RefSeq" id="WP_139514135.1">
    <property type="nucleotide sequence ID" value="NZ_CP040896.1"/>
</dbReference>
<gene>
    <name evidence="7" type="ORF">FHG12_02590</name>
</gene>
<keyword evidence="2" id="KW-0227">DNA damage</keyword>
<keyword evidence="8" id="KW-1185">Reference proteome</keyword>
<evidence type="ECO:0000313" key="8">
    <source>
        <dbReference type="Proteomes" id="UP000305398"/>
    </source>
</evidence>
<dbReference type="InterPro" id="IPR043128">
    <property type="entry name" value="Rev_trsase/Diguanyl_cyclase"/>
</dbReference>
<evidence type="ECO:0000256" key="5">
    <source>
        <dbReference type="ARBA" id="ARBA00023236"/>
    </source>
</evidence>
<dbReference type="GO" id="GO:0003887">
    <property type="term" value="F:DNA-directed DNA polymerase activity"/>
    <property type="evidence" value="ECO:0007669"/>
    <property type="project" value="TreeGrafter"/>
</dbReference>
<dbReference type="SUPFAM" id="SSF56672">
    <property type="entry name" value="DNA/RNA polymerases"/>
    <property type="match status" value="1"/>
</dbReference>
<dbReference type="Gene3D" id="3.40.1170.60">
    <property type="match status" value="1"/>
</dbReference>
<evidence type="ECO:0000256" key="3">
    <source>
        <dbReference type="ARBA" id="ARBA00023199"/>
    </source>
</evidence>
<dbReference type="GO" id="GO:0003684">
    <property type="term" value="F:damaged DNA binding"/>
    <property type="evidence" value="ECO:0007669"/>
    <property type="project" value="InterPro"/>
</dbReference>
<evidence type="ECO:0000313" key="7">
    <source>
        <dbReference type="EMBL" id="QDA59060.1"/>
    </source>
</evidence>
<dbReference type="InterPro" id="IPR017961">
    <property type="entry name" value="DNA_pol_Y-fam_little_finger"/>
</dbReference>
<dbReference type="InterPro" id="IPR001126">
    <property type="entry name" value="UmuC"/>
</dbReference>
<dbReference type="GO" id="GO:0006281">
    <property type="term" value="P:DNA repair"/>
    <property type="evidence" value="ECO:0007669"/>
    <property type="project" value="UniProtKB-KW"/>
</dbReference>
<dbReference type="EMBL" id="CP040896">
    <property type="protein sequence ID" value="QDA59060.1"/>
    <property type="molecule type" value="Genomic_DNA"/>
</dbReference>
<accession>A0A5B7ZVN2</accession>
<dbReference type="Proteomes" id="UP000305398">
    <property type="component" value="Chromosome"/>
</dbReference>
<dbReference type="GO" id="GO:0009432">
    <property type="term" value="P:SOS response"/>
    <property type="evidence" value="ECO:0007669"/>
    <property type="project" value="UniProtKB-KW"/>
</dbReference>
<dbReference type="InterPro" id="IPR043502">
    <property type="entry name" value="DNA/RNA_pol_sf"/>
</dbReference>
<dbReference type="CDD" id="cd01700">
    <property type="entry name" value="PolY_Pol_V_umuC"/>
    <property type="match status" value="1"/>
</dbReference>
<dbReference type="KEGG" id="hyj:FHG12_02590"/>
<dbReference type="OrthoDB" id="9808813at2"/>
<dbReference type="PANTHER" id="PTHR11076">
    <property type="entry name" value="DNA REPAIR POLYMERASE UMUC / TRANSFERASE FAMILY MEMBER"/>
    <property type="match status" value="1"/>
</dbReference>
<keyword evidence="4" id="KW-0234">DNA repair</keyword>